<sequence length="261" mass="28001">MNEKELRALLVKATEDRPAGIDLMPTPPTLPKRRLARVLVPIASLGVAAVLGAFVLVLPPNQSSAEAQVAAAVENTGQESYRLHSTSGPKTWDGAFDPVQRVGVITRVGDGGETRFVGDLMYNREPGEAKWMVSPRPDEELKNAPAVVGLVKLAPLDPQAALRRLRSATDIRESGSASGQGWTGRRFTFSLGDAKGLTGSVDVDDQGRVRRLEFVFGDTGNRLVMDFNDFGTPVTVTAPPADQVEPLPTDKQPGKPINKPT</sequence>
<evidence type="ECO:0000313" key="3">
    <source>
        <dbReference type="EMBL" id="MFD1542438.1"/>
    </source>
</evidence>
<evidence type="ECO:0008006" key="5">
    <source>
        <dbReference type="Google" id="ProtNLM"/>
    </source>
</evidence>
<comment type="caution">
    <text evidence="3">The sequence shown here is derived from an EMBL/GenBank/DDBJ whole genome shotgun (WGS) entry which is preliminary data.</text>
</comment>
<keyword evidence="2" id="KW-0472">Membrane</keyword>
<reference evidence="4" key="1">
    <citation type="journal article" date="2019" name="Int. J. Syst. Evol. Microbiol.">
        <title>The Global Catalogue of Microorganisms (GCM) 10K type strain sequencing project: providing services to taxonomists for standard genome sequencing and annotation.</title>
        <authorList>
            <consortium name="The Broad Institute Genomics Platform"/>
            <consortium name="The Broad Institute Genome Sequencing Center for Infectious Disease"/>
            <person name="Wu L."/>
            <person name="Ma J."/>
        </authorList>
    </citation>
    <scope>NUCLEOTIDE SEQUENCE [LARGE SCALE GENOMIC DNA]</scope>
    <source>
        <strain evidence="4">CGMCC 1.15399</strain>
    </source>
</reference>
<proteinExistence type="predicted"/>
<keyword evidence="2" id="KW-1133">Transmembrane helix</keyword>
<evidence type="ECO:0000256" key="1">
    <source>
        <dbReference type="SAM" id="MobiDB-lite"/>
    </source>
</evidence>
<name>A0ABW4GI16_9ACTN</name>
<feature type="region of interest" description="Disordered" evidence="1">
    <location>
        <begin position="236"/>
        <end position="261"/>
    </location>
</feature>
<organism evidence="3 4">
    <name type="scientific">Nonomuraea guangzhouensis</name>
    <dbReference type="NCBI Taxonomy" id="1291555"/>
    <lineage>
        <taxon>Bacteria</taxon>
        <taxon>Bacillati</taxon>
        <taxon>Actinomycetota</taxon>
        <taxon>Actinomycetes</taxon>
        <taxon>Streptosporangiales</taxon>
        <taxon>Streptosporangiaceae</taxon>
        <taxon>Nonomuraea</taxon>
    </lineage>
</organism>
<keyword evidence="4" id="KW-1185">Reference proteome</keyword>
<dbReference type="Proteomes" id="UP001597097">
    <property type="component" value="Unassembled WGS sequence"/>
</dbReference>
<keyword evidence="2" id="KW-0812">Transmembrane</keyword>
<evidence type="ECO:0000256" key="2">
    <source>
        <dbReference type="SAM" id="Phobius"/>
    </source>
</evidence>
<feature type="transmembrane region" description="Helical" evidence="2">
    <location>
        <begin position="38"/>
        <end position="58"/>
    </location>
</feature>
<evidence type="ECO:0000313" key="4">
    <source>
        <dbReference type="Proteomes" id="UP001597097"/>
    </source>
</evidence>
<dbReference type="RefSeq" id="WP_219531409.1">
    <property type="nucleotide sequence ID" value="NZ_JAHKRM010000011.1"/>
</dbReference>
<protein>
    <recommendedName>
        <fullName evidence="5">Outer membrane lipoprotein carrier protein LolA</fullName>
    </recommendedName>
</protein>
<dbReference type="EMBL" id="JBHUCM010000031">
    <property type="protein sequence ID" value="MFD1542438.1"/>
    <property type="molecule type" value="Genomic_DNA"/>
</dbReference>
<accession>A0ABW4GI16</accession>
<gene>
    <name evidence="3" type="ORF">ACFSJ0_35665</name>
</gene>